<dbReference type="GO" id="GO:0005634">
    <property type="term" value="C:nucleus"/>
    <property type="evidence" value="ECO:0007669"/>
    <property type="project" value="TreeGrafter"/>
</dbReference>
<dbReference type="AlphaFoldDB" id="A0A8T2XR57"/>
<comment type="caution">
    <text evidence="5">The sequence shown here is derived from an EMBL/GenBank/DDBJ whole genome shotgun (WGS) entry which is preliminary data.</text>
</comment>
<reference evidence="5" key="1">
    <citation type="journal article" date="2021" name="J. Hered.">
        <title>Genome Assembly of Salicaceae Populus deltoides (Eastern Cottonwood) I-69 Based on Nanopore Sequencing and Hi-C Technologies.</title>
        <authorList>
            <person name="Bai S."/>
            <person name="Wu H."/>
            <person name="Zhang J."/>
            <person name="Pan Z."/>
            <person name="Zhao W."/>
            <person name="Li Z."/>
            <person name="Tong C."/>
        </authorList>
    </citation>
    <scope>NUCLEOTIDE SEQUENCE</scope>
    <source>
        <tissue evidence="5">Leaf</tissue>
    </source>
</reference>
<dbReference type="SUPFAM" id="SSF52540">
    <property type="entry name" value="P-loop containing nucleoside triphosphate hydrolases"/>
    <property type="match status" value="1"/>
</dbReference>
<feature type="domain" description="Helicase C-terminal" evidence="4">
    <location>
        <begin position="41"/>
        <end position="108"/>
    </location>
</feature>
<dbReference type="Pfam" id="PF00271">
    <property type="entry name" value="Helicase_C"/>
    <property type="match status" value="1"/>
</dbReference>
<dbReference type="InterPro" id="IPR027417">
    <property type="entry name" value="P-loop_NTPase"/>
</dbReference>
<evidence type="ECO:0000313" key="5">
    <source>
        <dbReference type="EMBL" id="KAH8495638.1"/>
    </source>
</evidence>
<dbReference type="InterPro" id="IPR001650">
    <property type="entry name" value="Helicase_C-like"/>
</dbReference>
<evidence type="ECO:0000256" key="2">
    <source>
        <dbReference type="ARBA" id="ARBA00022801"/>
    </source>
</evidence>
<protein>
    <recommendedName>
        <fullName evidence="4">Helicase C-terminal domain-containing protein</fullName>
    </recommendedName>
</protein>
<sequence length="125" mass="14948">MPTTGLCPICRTFLKKTDLITCPTENKFRVDFEKNWEESSKVSKLLECLEHIRRSGSGENKIVFSQWTYFFDLLEITLRRRGTELLRFDGERQQKQRERVLKKFSETKEKTDPWWNPAVEEQAIM</sequence>
<dbReference type="GO" id="GO:0008094">
    <property type="term" value="F:ATP-dependent activity, acting on DNA"/>
    <property type="evidence" value="ECO:0007669"/>
    <property type="project" value="TreeGrafter"/>
</dbReference>
<evidence type="ECO:0000259" key="4">
    <source>
        <dbReference type="Pfam" id="PF00271"/>
    </source>
</evidence>
<evidence type="ECO:0000256" key="3">
    <source>
        <dbReference type="ARBA" id="ARBA00022840"/>
    </source>
</evidence>
<gene>
    <name evidence="5" type="ORF">H0E87_018710</name>
</gene>
<evidence type="ECO:0000313" key="6">
    <source>
        <dbReference type="Proteomes" id="UP000807159"/>
    </source>
</evidence>
<dbReference type="GO" id="GO:0006281">
    <property type="term" value="P:DNA repair"/>
    <property type="evidence" value="ECO:0007669"/>
    <property type="project" value="TreeGrafter"/>
</dbReference>
<proteinExistence type="predicted"/>
<organism evidence="5 6">
    <name type="scientific">Populus deltoides</name>
    <name type="common">Eastern poplar</name>
    <name type="synonym">Eastern cottonwood</name>
    <dbReference type="NCBI Taxonomy" id="3696"/>
    <lineage>
        <taxon>Eukaryota</taxon>
        <taxon>Viridiplantae</taxon>
        <taxon>Streptophyta</taxon>
        <taxon>Embryophyta</taxon>
        <taxon>Tracheophyta</taxon>
        <taxon>Spermatophyta</taxon>
        <taxon>Magnoliopsida</taxon>
        <taxon>eudicotyledons</taxon>
        <taxon>Gunneridae</taxon>
        <taxon>Pentapetalae</taxon>
        <taxon>rosids</taxon>
        <taxon>fabids</taxon>
        <taxon>Malpighiales</taxon>
        <taxon>Salicaceae</taxon>
        <taxon>Saliceae</taxon>
        <taxon>Populus</taxon>
    </lineage>
</organism>
<dbReference type="PANTHER" id="PTHR45626:SF22">
    <property type="entry name" value="DNA REPAIR PROTEIN RAD5"/>
    <property type="match status" value="1"/>
</dbReference>
<dbReference type="GO" id="GO:0016787">
    <property type="term" value="F:hydrolase activity"/>
    <property type="evidence" value="ECO:0007669"/>
    <property type="project" value="UniProtKB-KW"/>
</dbReference>
<keyword evidence="3" id="KW-0067">ATP-binding</keyword>
<dbReference type="InterPro" id="IPR050628">
    <property type="entry name" value="SNF2_RAD54_helicase_TF"/>
</dbReference>
<accession>A0A8T2XR57</accession>
<keyword evidence="2" id="KW-0378">Hydrolase</keyword>
<dbReference type="InterPro" id="IPR049730">
    <property type="entry name" value="SNF2/RAD54-like_C"/>
</dbReference>
<dbReference type="Gene3D" id="3.40.50.300">
    <property type="entry name" value="P-loop containing nucleotide triphosphate hydrolases"/>
    <property type="match status" value="1"/>
</dbReference>
<dbReference type="Proteomes" id="UP000807159">
    <property type="component" value="Chromosome 10"/>
</dbReference>
<keyword evidence="1" id="KW-0547">Nucleotide-binding</keyword>
<evidence type="ECO:0000256" key="1">
    <source>
        <dbReference type="ARBA" id="ARBA00022741"/>
    </source>
</evidence>
<dbReference type="GO" id="GO:0005524">
    <property type="term" value="F:ATP binding"/>
    <property type="evidence" value="ECO:0007669"/>
    <property type="project" value="UniProtKB-KW"/>
</dbReference>
<name>A0A8T2XR57_POPDE</name>
<dbReference type="PANTHER" id="PTHR45626">
    <property type="entry name" value="TRANSCRIPTION TERMINATION FACTOR 2-RELATED"/>
    <property type="match status" value="1"/>
</dbReference>
<keyword evidence="6" id="KW-1185">Reference proteome</keyword>
<dbReference type="CDD" id="cd18793">
    <property type="entry name" value="SF2_C_SNF"/>
    <property type="match status" value="1"/>
</dbReference>
<dbReference type="EMBL" id="JACEGQ020000010">
    <property type="protein sequence ID" value="KAH8495638.1"/>
    <property type="molecule type" value="Genomic_DNA"/>
</dbReference>